<evidence type="ECO:0000256" key="5">
    <source>
        <dbReference type="ARBA" id="ARBA00022989"/>
    </source>
</evidence>
<dbReference type="RefSeq" id="WP_204602112.1">
    <property type="nucleotide sequence ID" value="NZ_JBHSED010000065.1"/>
</dbReference>
<feature type="transmembrane region" description="Helical" evidence="7">
    <location>
        <begin position="40"/>
        <end position="65"/>
    </location>
</feature>
<evidence type="ECO:0000313" key="10">
    <source>
        <dbReference type="Proteomes" id="UP001595755"/>
    </source>
</evidence>
<feature type="transmembrane region" description="Helical" evidence="7">
    <location>
        <begin position="7"/>
        <end position="28"/>
    </location>
</feature>
<feature type="transmembrane region" description="Helical" evidence="7">
    <location>
        <begin position="160"/>
        <end position="182"/>
    </location>
</feature>
<feature type="transmembrane region" description="Helical" evidence="7">
    <location>
        <begin position="319"/>
        <end position="345"/>
    </location>
</feature>
<dbReference type="PROSITE" id="PS50850">
    <property type="entry name" value="MFS"/>
    <property type="match status" value="1"/>
</dbReference>
<feature type="transmembrane region" description="Helical" evidence="7">
    <location>
        <begin position="265"/>
        <end position="284"/>
    </location>
</feature>
<evidence type="ECO:0000259" key="8">
    <source>
        <dbReference type="PROSITE" id="PS50850"/>
    </source>
</evidence>
<feature type="transmembrane region" description="Helical" evidence="7">
    <location>
        <begin position="97"/>
        <end position="118"/>
    </location>
</feature>
<feature type="transmembrane region" description="Helical" evidence="7">
    <location>
        <begin position="130"/>
        <end position="148"/>
    </location>
</feature>
<dbReference type="InterPro" id="IPR036259">
    <property type="entry name" value="MFS_trans_sf"/>
</dbReference>
<evidence type="ECO:0000256" key="6">
    <source>
        <dbReference type="ARBA" id="ARBA00023136"/>
    </source>
</evidence>
<dbReference type="Gene3D" id="1.20.1250.20">
    <property type="entry name" value="MFS general substrate transporter like domains"/>
    <property type="match status" value="1"/>
</dbReference>
<dbReference type="EMBL" id="JBHSED010000065">
    <property type="protein sequence ID" value="MFC4306757.1"/>
    <property type="molecule type" value="Genomic_DNA"/>
</dbReference>
<keyword evidence="2" id="KW-0813">Transport</keyword>
<dbReference type="CDD" id="cd17324">
    <property type="entry name" value="MFS_NepI_like"/>
    <property type="match status" value="1"/>
</dbReference>
<evidence type="ECO:0000256" key="2">
    <source>
        <dbReference type="ARBA" id="ARBA00022448"/>
    </source>
</evidence>
<keyword evidence="10" id="KW-1185">Reference proteome</keyword>
<evidence type="ECO:0000256" key="4">
    <source>
        <dbReference type="ARBA" id="ARBA00022692"/>
    </source>
</evidence>
<sequence length="395" mass="41983">MSNAWKIYLLAAVSFLVGTSEYIIAGILDTVARDVNVSVAAAGQLITVFSLAYAFGTPFLIAFTARMEQRKLLVYSLGVFVIGNIIAVVLPGFGFLIVSRVILALSMGVFVVTSFTVATKMTPPDKQGSAIATLLMGFSTSLIIGVPLGRVIASVYDWRLIFGGIGALSILAMIVILLVIPRSNGDESVPLRKQLALIMQPKIMAALMITFLWISGYSIVYSYISPFLLSVTGMNSKTVIIALFAFGIASLFGSKFGGYSTDKWGFPRTLFVSMVLHAAALVLLSLSAQWPAIAFLVLIFWALSAWSTSPTQQYHLMTLAPAASGIMVSMNTSVLQLAMGAGAGIGGVVVEQASLALISWIGAAVVAIAATTVMVYLRVTRSKAPLELSKDIGRN</sequence>
<dbReference type="Proteomes" id="UP001595755">
    <property type="component" value="Unassembled WGS sequence"/>
</dbReference>
<protein>
    <submittedName>
        <fullName evidence="9">MFS transporter</fullName>
    </submittedName>
</protein>
<dbReference type="InterPro" id="IPR011701">
    <property type="entry name" value="MFS"/>
</dbReference>
<keyword evidence="6 7" id="KW-0472">Membrane</keyword>
<proteinExistence type="predicted"/>
<comment type="caution">
    <text evidence="9">The sequence shown here is derived from an EMBL/GenBank/DDBJ whole genome shotgun (WGS) entry which is preliminary data.</text>
</comment>
<evidence type="ECO:0000256" key="1">
    <source>
        <dbReference type="ARBA" id="ARBA00004651"/>
    </source>
</evidence>
<feature type="transmembrane region" description="Helical" evidence="7">
    <location>
        <begin position="290"/>
        <end position="307"/>
    </location>
</feature>
<evidence type="ECO:0000256" key="3">
    <source>
        <dbReference type="ARBA" id="ARBA00022475"/>
    </source>
</evidence>
<dbReference type="InterPro" id="IPR020846">
    <property type="entry name" value="MFS_dom"/>
</dbReference>
<dbReference type="InterPro" id="IPR050189">
    <property type="entry name" value="MFS_Efflux_Transporters"/>
</dbReference>
<feature type="transmembrane region" description="Helical" evidence="7">
    <location>
        <begin position="203"/>
        <end position="224"/>
    </location>
</feature>
<gene>
    <name evidence="9" type="ORF">ACFO1S_25380</name>
</gene>
<keyword evidence="4 7" id="KW-0812">Transmembrane</keyword>
<dbReference type="PANTHER" id="PTHR43124">
    <property type="entry name" value="PURINE EFFLUX PUMP PBUE"/>
    <property type="match status" value="1"/>
</dbReference>
<feature type="transmembrane region" description="Helical" evidence="7">
    <location>
        <begin position="72"/>
        <end position="91"/>
    </location>
</feature>
<dbReference type="SUPFAM" id="SSF103473">
    <property type="entry name" value="MFS general substrate transporter"/>
    <property type="match status" value="1"/>
</dbReference>
<comment type="subcellular location">
    <subcellularLocation>
        <location evidence="1">Cell membrane</location>
        <topology evidence="1">Multi-pass membrane protein</topology>
    </subcellularLocation>
</comment>
<name>A0ABV8SH17_9BACL</name>
<dbReference type="Pfam" id="PF07690">
    <property type="entry name" value="MFS_1"/>
    <property type="match status" value="1"/>
</dbReference>
<feature type="transmembrane region" description="Helical" evidence="7">
    <location>
        <begin position="357"/>
        <end position="377"/>
    </location>
</feature>
<feature type="transmembrane region" description="Helical" evidence="7">
    <location>
        <begin position="236"/>
        <end position="253"/>
    </location>
</feature>
<evidence type="ECO:0000256" key="7">
    <source>
        <dbReference type="SAM" id="Phobius"/>
    </source>
</evidence>
<keyword evidence="5 7" id="KW-1133">Transmembrane helix</keyword>
<dbReference type="PANTHER" id="PTHR43124:SF10">
    <property type="entry name" value="PURINE EFFLUX PUMP PBUE"/>
    <property type="match status" value="1"/>
</dbReference>
<evidence type="ECO:0000313" key="9">
    <source>
        <dbReference type="EMBL" id="MFC4306757.1"/>
    </source>
</evidence>
<organism evidence="9 10">
    <name type="scientific">Cohnella boryungensis</name>
    <dbReference type="NCBI Taxonomy" id="768479"/>
    <lineage>
        <taxon>Bacteria</taxon>
        <taxon>Bacillati</taxon>
        <taxon>Bacillota</taxon>
        <taxon>Bacilli</taxon>
        <taxon>Bacillales</taxon>
        <taxon>Paenibacillaceae</taxon>
        <taxon>Cohnella</taxon>
    </lineage>
</organism>
<accession>A0ABV8SH17</accession>
<keyword evidence="3" id="KW-1003">Cell membrane</keyword>
<reference evidence="10" key="1">
    <citation type="journal article" date="2019" name="Int. J. Syst. Evol. Microbiol.">
        <title>The Global Catalogue of Microorganisms (GCM) 10K type strain sequencing project: providing services to taxonomists for standard genome sequencing and annotation.</title>
        <authorList>
            <consortium name="The Broad Institute Genomics Platform"/>
            <consortium name="The Broad Institute Genome Sequencing Center for Infectious Disease"/>
            <person name="Wu L."/>
            <person name="Ma J."/>
        </authorList>
    </citation>
    <scope>NUCLEOTIDE SEQUENCE [LARGE SCALE GENOMIC DNA]</scope>
    <source>
        <strain evidence="10">CGMCC 4.1641</strain>
    </source>
</reference>
<feature type="domain" description="Major facilitator superfamily (MFS) profile" evidence="8">
    <location>
        <begin position="6"/>
        <end position="381"/>
    </location>
</feature>